<evidence type="ECO:0000313" key="6">
    <source>
        <dbReference type="EMBL" id="PPC76592.1"/>
    </source>
</evidence>
<gene>
    <name evidence="6" type="ORF">C4K68_14565</name>
</gene>
<evidence type="ECO:0000256" key="3">
    <source>
        <dbReference type="ARBA" id="ARBA00023098"/>
    </source>
</evidence>
<dbReference type="InterPro" id="IPR016986">
    <property type="entry name" value="UCP031982_abhydr"/>
</dbReference>
<feature type="domain" description="AB hydrolase-1" evidence="5">
    <location>
        <begin position="85"/>
        <end position="179"/>
    </location>
</feature>
<dbReference type="AlphaFoldDB" id="A0A2S5KPD6"/>
<evidence type="ECO:0000256" key="4">
    <source>
        <dbReference type="SAM" id="SignalP"/>
    </source>
</evidence>
<dbReference type="GO" id="GO:0003847">
    <property type="term" value="F:1-alkyl-2-acetylglycerophosphocholine esterase activity"/>
    <property type="evidence" value="ECO:0007669"/>
    <property type="project" value="TreeGrafter"/>
</dbReference>
<dbReference type="InterPro" id="IPR029058">
    <property type="entry name" value="AB_hydrolase_fold"/>
</dbReference>
<dbReference type="PIRSF" id="PIRSF031982">
    <property type="entry name" value="UCP031982_abhydr"/>
    <property type="match status" value="1"/>
</dbReference>
<dbReference type="GO" id="GO:0016042">
    <property type="term" value="P:lipid catabolic process"/>
    <property type="evidence" value="ECO:0007669"/>
    <property type="project" value="UniProtKB-KW"/>
</dbReference>
<dbReference type="EMBL" id="PRLP01000047">
    <property type="protein sequence ID" value="PPC76592.1"/>
    <property type="molecule type" value="Genomic_DNA"/>
</dbReference>
<feature type="chain" id="PRO_5015608839" evidence="4">
    <location>
        <begin position="22"/>
        <end position="348"/>
    </location>
</feature>
<feature type="signal peptide" evidence="4">
    <location>
        <begin position="1"/>
        <end position="21"/>
    </location>
</feature>
<proteinExistence type="predicted"/>
<dbReference type="PANTHER" id="PTHR10272">
    <property type="entry name" value="PLATELET-ACTIVATING FACTOR ACETYLHYDROLASE"/>
    <property type="match status" value="1"/>
</dbReference>
<accession>A0A2S5KPD6</accession>
<dbReference type="OrthoDB" id="192696at2"/>
<comment type="caution">
    <text evidence="6">The sequence shown here is derived from an EMBL/GenBank/DDBJ whole genome shotgun (WGS) entry which is preliminary data.</text>
</comment>
<keyword evidence="1 6" id="KW-0378">Hydrolase</keyword>
<dbReference type="SUPFAM" id="SSF53474">
    <property type="entry name" value="alpha/beta-Hydrolases"/>
    <property type="match status" value="1"/>
</dbReference>
<reference evidence="6 7" key="1">
    <citation type="submission" date="2018-02" db="EMBL/GenBank/DDBJ databases">
        <title>novel marine gammaproteobacteria from coastal saline agro ecosystem.</title>
        <authorList>
            <person name="Krishnan R."/>
            <person name="Ramesh Kumar N."/>
        </authorList>
    </citation>
    <scope>NUCLEOTIDE SEQUENCE [LARGE SCALE GENOMIC DNA]</scope>
    <source>
        <strain evidence="6 7">228</strain>
    </source>
</reference>
<keyword evidence="4" id="KW-0732">Signal</keyword>
<evidence type="ECO:0000256" key="1">
    <source>
        <dbReference type="ARBA" id="ARBA00022801"/>
    </source>
</evidence>
<dbReference type="InterPro" id="IPR000073">
    <property type="entry name" value="AB_hydrolase_1"/>
</dbReference>
<dbReference type="PANTHER" id="PTHR10272:SF0">
    <property type="entry name" value="PLATELET-ACTIVATING FACTOR ACETYLHYDROLASE"/>
    <property type="match status" value="1"/>
</dbReference>
<sequence length="348" mass="36926">MWLFYLVIALGSTLLSPLAAADVPPAVGFRQITIGGDDGQPGRQAVLLYPAQADTSITPTLIGDNPAFIGVPVLPEAPVAAGRHPLVVMSHGYGGNWRNQLWLGQTLARAGYLVLAANHPGTTSGDITPAVGGQLWQRPVDIRRAIDWVSQHASEHADLQRVAVIGHSLGGWTAMMAAGARFSPAQMHADCVQHPTDVSCKAYLYLTGGQPASSFEQLAADWRDPRIKAAVTLDLGLARGLTSRSLAQMPVPVLVLAADPRSRQVPALLESGYLASHLPAERLQYQVIDGASHFSFIQRCKAGAAALLEADSPGDGMICEDEGTASREALQQQVSATILRFLQRVLGA</sequence>
<keyword evidence="2" id="KW-0442">Lipid degradation</keyword>
<evidence type="ECO:0000259" key="5">
    <source>
        <dbReference type="Pfam" id="PF00561"/>
    </source>
</evidence>
<keyword evidence="3" id="KW-0443">Lipid metabolism</keyword>
<dbReference type="Gene3D" id="3.40.50.1820">
    <property type="entry name" value="alpha/beta hydrolase"/>
    <property type="match status" value="1"/>
</dbReference>
<protein>
    <submittedName>
        <fullName evidence="6">Dienelactone hydrolase</fullName>
    </submittedName>
</protein>
<organism evidence="6 7">
    <name type="scientific">Proteobacteria bacterium 228</name>
    <dbReference type="NCBI Taxonomy" id="2083153"/>
    <lineage>
        <taxon>Bacteria</taxon>
        <taxon>Pseudomonadati</taxon>
        <taxon>Pseudomonadota</taxon>
    </lineage>
</organism>
<dbReference type="Proteomes" id="UP000238196">
    <property type="component" value="Unassembled WGS sequence"/>
</dbReference>
<name>A0A2S5KPD6_9PROT</name>
<evidence type="ECO:0000313" key="7">
    <source>
        <dbReference type="Proteomes" id="UP000238196"/>
    </source>
</evidence>
<dbReference type="Pfam" id="PF00561">
    <property type="entry name" value="Abhydrolase_1"/>
    <property type="match status" value="1"/>
</dbReference>
<evidence type="ECO:0000256" key="2">
    <source>
        <dbReference type="ARBA" id="ARBA00022963"/>
    </source>
</evidence>